<dbReference type="AlphaFoldDB" id="A0A1F7X5T1"/>
<accession>A0A1F7X5T1</accession>
<dbReference type="EMBL" id="MGFQ01000011">
    <property type="protein sequence ID" value="OGM10446.1"/>
    <property type="molecule type" value="Genomic_DNA"/>
</dbReference>
<feature type="transmembrane region" description="Helical" evidence="1">
    <location>
        <begin position="257"/>
        <end position="278"/>
    </location>
</feature>
<organism evidence="3 4">
    <name type="scientific">Candidatus Woesebacteria bacterium RBG_13_36_22</name>
    <dbReference type="NCBI Taxonomy" id="1802478"/>
    <lineage>
        <taxon>Bacteria</taxon>
        <taxon>Candidatus Woeseibacteriota</taxon>
    </lineage>
</organism>
<dbReference type="Proteomes" id="UP000176939">
    <property type="component" value="Unassembled WGS sequence"/>
</dbReference>
<evidence type="ECO:0000256" key="1">
    <source>
        <dbReference type="SAM" id="Phobius"/>
    </source>
</evidence>
<gene>
    <name evidence="3" type="ORF">A2Z67_01015</name>
</gene>
<keyword evidence="1" id="KW-0472">Membrane</keyword>
<feature type="domain" description="PatA-like N-terminal" evidence="2">
    <location>
        <begin position="4"/>
        <end position="161"/>
    </location>
</feature>
<keyword evidence="1" id="KW-0812">Transmembrane</keyword>
<proteinExistence type="predicted"/>
<protein>
    <recommendedName>
        <fullName evidence="2">PatA-like N-terminal domain-containing protein</fullName>
    </recommendedName>
</protein>
<dbReference type="PANTHER" id="PTHR36304:SF4">
    <property type="entry name" value="DUF4388 DOMAIN-CONTAINING PROTEIN"/>
    <property type="match status" value="1"/>
</dbReference>
<name>A0A1F7X5T1_9BACT</name>
<evidence type="ECO:0000259" key="2">
    <source>
        <dbReference type="Pfam" id="PF14332"/>
    </source>
</evidence>
<keyword evidence="1" id="KW-1133">Transmembrane helix</keyword>
<comment type="caution">
    <text evidence="3">The sequence shown here is derived from an EMBL/GenBank/DDBJ whole genome shotgun (WGS) entry which is preliminary data.</text>
</comment>
<dbReference type="PANTHER" id="PTHR36304">
    <property type="entry name" value="DOMAIN GTPASE-ACTIVATING PROTEIN, PUTATIVE-RELATED-RELATED"/>
    <property type="match status" value="1"/>
</dbReference>
<dbReference type="Pfam" id="PF14332">
    <property type="entry name" value="DUF4388"/>
    <property type="match status" value="1"/>
</dbReference>
<reference evidence="3 4" key="1">
    <citation type="journal article" date="2016" name="Nat. Commun.">
        <title>Thousands of microbial genomes shed light on interconnected biogeochemical processes in an aquifer system.</title>
        <authorList>
            <person name="Anantharaman K."/>
            <person name="Brown C.T."/>
            <person name="Hug L.A."/>
            <person name="Sharon I."/>
            <person name="Castelle C.J."/>
            <person name="Probst A.J."/>
            <person name="Thomas B.C."/>
            <person name="Singh A."/>
            <person name="Wilkins M.J."/>
            <person name="Karaoz U."/>
            <person name="Brodie E.L."/>
            <person name="Williams K.H."/>
            <person name="Hubbard S.S."/>
            <person name="Banfield J.F."/>
        </authorList>
    </citation>
    <scope>NUCLEOTIDE SEQUENCE [LARGE SCALE GENOMIC DNA]</scope>
</reference>
<sequence>MALKGKIDDFGIVEIFQLISQQQRSGVLTIQSSGKKAEVVFANGMISKACPFYLSLKRDPFGDAAVKARLVTEEELQRALAKHNENLKNLEEVFLDMNLLSVGQIQKINNYLLVETLYDVLQWKSGDYEFSLKEIEHDKRLSSIITTEHILLDLLRMIDEEPELYQKIPHFGIVFRKNSLDEKTLPGIDELTINEKTIYRLVDGIKTTQDIIYQSVLGRYNTLKSLQSLLEGHFIKKIAAKKEPYLKPPIKKNYRQYVSYGIFPIIIVLLLLGLRLLLSPSLSEDVASYKKVFAKTQSQKIKNALNVYFLKRGNYPVSLEDLVHAGLIKKDDLTYPGGVKYGYHLQADGSYRLEDAPL</sequence>
<evidence type="ECO:0000313" key="4">
    <source>
        <dbReference type="Proteomes" id="UP000176939"/>
    </source>
</evidence>
<evidence type="ECO:0000313" key="3">
    <source>
        <dbReference type="EMBL" id="OGM10446.1"/>
    </source>
</evidence>
<dbReference type="InterPro" id="IPR025497">
    <property type="entry name" value="PatA-like_N"/>
</dbReference>